<dbReference type="EMBL" id="JACRUL010000019">
    <property type="protein sequence ID" value="MBC5844672.1"/>
    <property type="molecule type" value="Genomic_DNA"/>
</dbReference>
<accession>A0A923N008</accession>
<dbReference type="GO" id="GO:0000160">
    <property type="term" value="P:phosphorelay signal transduction system"/>
    <property type="evidence" value="ECO:0007669"/>
    <property type="project" value="InterPro"/>
</dbReference>
<dbReference type="AlphaFoldDB" id="A0A923N008"/>
<dbReference type="PANTHER" id="PTHR44591:SF3">
    <property type="entry name" value="RESPONSE REGULATORY DOMAIN-CONTAINING PROTEIN"/>
    <property type="match status" value="1"/>
</dbReference>
<sequence length="131" mass="14833">MTNRTIWVIDDDVIYKTIMKKIIKKAAIFDMPITFTNGKEALDALIKTVTNKEQVPEIILLDIEMPILDGWGFMVEIEKLKSKLEKFPKIYISSSSIAVEDKAKAKNNPDILGYMSKPISLEDLLLIASTE</sequence>
<keyword evidence="1 2" id="KW-0597">Phosphoprotein</keyword>
<dbReference type="SMART" id="SM00448">
    <property type="entry name" value="REC"/>
    <property type="match status" value="1"/>
</dbReference>
<feature type="modified residue" description="4-aspartylphosphate" evidence="2">
    <location>
        <position position="62"/>
    </location>
</feature>
<comment type="caution">
    <text evidence="4">The sequence shown here is derived from an EMBL/GenBank/DDBJ whole genome shotgun (WGS) entry which is preliminary data.</text>
</comment>
<feature type="domain" description="Response regulatory" evidence="3">
    <location>
        <begin position="5"/>
        <end position="131"/>
    </location>
</feature>
<proteinExistence type="predicted"/>
<keyword evidence="5" id="KW-1185">Reference proteome</keyword>
<dbReference type="PROSITE" id="PS50110">
    <property type="entry name" value="RESPONSE_REGULATORY"/>
    <property type="match status" value="1"/>
</dbReference>
<dbReference type="SUPFAM" id="SSF52172">
    <property type="entry name" value="CheY-like"/>
    <property type="match status" value="1"/>
</dbReference>
<evidence type="ECO:0000313" key="5">
    <source>
        <dbReference type="Proteomes" id="UP000641454"/>
    </source>
</evidence>
<dbReference type="Gene3D" id="3.40.50.2300">
    <property type="match status" value="1"/>
</dbReference>
<dbReference type="InterPro" id="IPR001789">
    <property type="entry name" value="Sig_transdc_resp-reg_receiver"/>
</dbReference>
<dbReference type="PANTHER" id="PTHR44591">
    <property type="entry name" value="STRESS RESPONSE REGULATOR PROTEIN 1"/>
    <property type="match status" value="1"/>
</dbReference>
<dbReference type="InterPro" id="IPR011006">
    <property type="entry name" value="CheY-like_superfamily"/>
</dbReference>
<dbReference type="RefSeq" id="WP_187018351.1">
    <property type="nucleotide sequence ID" value="NZ_JACRUK010000019.1"/>
</dbReference>
<dbReference type="Pfam" id="PF00072">
    <property type="entry name" value="Response_reg"/>
    <property type="match status" value="1"/>
</dbReference>
<protein>
    <submittedName>
        <fullName evidence="4">Response regulator</fullName>
    </submittedName>
</protein>
<name>A0A923N008_9FLAO</name>
<organism evidence="4 5">
    <name type="scientific">Flavobacterium muglaense</name>
    <dbReference type="NCBI Taxonomy" id="2764716"/>
    <lineage>
        <taxon>Bacteria</taxon>
        <taxon>Pseudomonadati</taxon>
        <taxon>Bacteroidota</taxon>
        <taxon>Flavobacteriia</taxon>
        <taxon>Flavobacteriales</taxon>
        <taxon>Flavobacteriaceae</taxon>
        <taxon>Flavobacterium</taxon>
    </lineage>
</organism>
<gene>
    <name evidence="4" type="ORF">H8R25_09505</name>
</gene>
<dbReference type="InterPro" id="IPR050595">
    <property type="entry name" value="Bact_response_regulator"/>
</dbReference>
<reference evidence="4 5" key="1">
    <citation type="submission" date="2020-08" db="EMBL/GenBank/DDBJ databases">
        <title>Description of novel Flavobacterium F-392 isolate.</title>
        <authorList>
            <person name="Saticioglu I.B."/>
            <person name="Duman M."/>
            <person name="Altun S."/>
        </authorList>
    </citation>
    <scope>NUCLEOTIDE SEQUENCE [LARGE SCALE GENOMIC DNA]</scope>
    <source>
        <strain evidence="4 5">F-392</strain>
    </source>
</reference>
<dbReference type="Proteomes" id="UP000641454">
    <property type="component" value="Unassembled WGS sequence"/>
</dbReference>
<evidence type="ECO:0000256" key="2">
    <source>
        <dbReference type="PROSITE-ProRule" id="PRU00169"/>
    </source>
</evidence>
<evidence type="ECO:0000256" key="1">
    <source>
        <dbReference type="ARBA" id="ARBA00022553"/>
    </source>
</evidence>
<evidence type="ECO:0000313" key="4">
    <source>
        <dbReference type="EMBL" id="MBC5844672.1"/>
    </source>
</evidence>
<evidence type="ECO:0000259" key="3">
    <source>
        <dbReference type="PROSITE" id="PS50110"/>
    </source>
</evidence>